<sequence length="131" mass="13798">MTANALRGEVTLTLDGTEYVLRPSYEATLAVEEQTGKSLLDLAVLADDGALTLRQMAIVTTEYIRAWGRETDVKSIAGVQAERIGELIYDTGTILVQPRLAIVLARATTGGSTPGEATATGMKTTETPAAA</sequence>
<protein>
    <recommendedName>
        <fullName evidence="4">Gene transfer agent family protein</fullName>
    </recommendedName>
</protein>
<accession>A0A7W9EDT2</accession>
<evidence type="ECO:0000256" key="1">
    <source>
        <dbReference type="SAM" id="MobiDB-lite"/>
    </source>
</evidence>
<name>A0A7W9EDT2_9SPHN</name>
<evidence type="ECO:0000313" key="3">
    <source>
        <dbReference type="Proteomes" id="UP000549617"/>
    </source>
</evidence>
<feature type="compositionally biased region" description="Polar residues" evidence="1">
    <location>
        <begin position="121"/>
        <end position="131"/>
    </location>
</feature>
<dbReference type="RefSeq" id="WP_184014529.1">
    <property type="nucleotide sequence ID" value="NZ_JACIJC010000001.1"/>
</dbReference>
<reference evidence="2 3" key="1">
    <citation type="submission" date="2020-08" db="EMBL/GenBank/DDBJ databases">
        <title>Genomic Encyclopedia of Type Strains, Phase IV (KMG-IV): sequencing the most valuable type-strain genomes for metagenomic binning, comparative biology and taxonomic classification.</title>
        <authorList>
            <person name="Goeker M."/>
        </authorList>
    </citation>
    <scope>NUCLEOTIDE SEQUENCE [LARGE SCALE GENOMIC DNA]</scope>
    <source>
        <strain evidence="2 3">DSM 25079</strain>
    </source>
</reference>
<keyword evidence="3" id="KW-1185">Reference proteome</keyword>
<dbReference type="EMBL" id="JACIJC010000001">
    <property type="protein sequence ID" value="MBB5684290.1"/>
    <property type="molecule type" value="Genomic_DNA"/>
</dbReference>
<comment type="caution">
    <text evidence="2">The sequence shown here is derived from an EMBL/GenBank/DDBJ whole genome shotgun (WGS) entry which is preliminary data.</text>
</comment>
<evidence type="ECO:0000313" key="2">
    <source>
        <dbReference type="EMBL" id="MBB5684290.1"/>
    </source>
</evidence>
<proteinExistence type="predicted"/>
<organism evidence="2 3">
    <name type="scientific">Sphingobium boeckii</name>
    <dbReference type="NCBI Taxonomy" id="1082345"/>
    <lineage>
        <taxon>Bacteria</taxon>
        <taxon>Pseudomonadati</taxon>
        <taxon>Pseudomonadota</taxon>
        <taxon>Alphaproteobacteria</taxon>
        <taxon>Sphingomonadales</taxon>
        <taxon>Sphingomonadaceae</taxon>
        <taxon>Sphingobium</taxon>
    </lineage>
</organism>
<evidence type="ECO:0008006" key="4">
    <source>
        <dbReference type="Google" id="ProtNLM"/>
    </source>
</evidence>
<dbReference type="Proteomes" id="UP000549617">
    <property type="component" value="Unassembled WGS sequence"/>
</dbReference>
<feature type="region of interest" description="Disordered" evidence="1">
    <location>
        <begin position="109"/>
        <end position="131"/>
    </location>
</feature>
<dbReference type="AlphaFoldDB" id="A0A7W9EDT2"/>
<gene>
    <name evidence="2" type="ORF">FHS49_000281</name>
</gene>